<feature type="signal peptide" evidence="1">
    <location>
        <begin position="1"/>
        <end position="22"/>
    </location>
</feature>
<sequence length="183" mass="20329">RHLYTNPKLLKLLSCLVPRVYALDSDHKTATGPSTVTRPHINAQTMFQMCVSHTAFLSVMMSQENLLAKDELIDLLYALGDLDPSVYKSQLSKVFVGAYGAKLSKADQRLLIMIEKCSQDSEKKFECPTLWGKSALEHDTVSQVLGPSLDKEASVKSVLEQIDPACLQDSVLNFPVRRAFLVS</sequence>
<dbReference type="GO" id="GO:0000466">
    <property type="term" value="P:maturation of 5.8S rRNA from tricistronic rRNA transcript (SSU-rRNA, 5.8S rRNA, LSU-rRNA)"/>
    <property type="evidence" value="ECO:0007669"/>
    <property type="project" value="TreeGrafter"/>
</dbReference>
<dbReference type="PANTHER" id="PTHR13500:SF0">
    <property type="entry name" value="NUCLEOLAR PRE-RIBOSOMAL-ASSOCIATED PROTEIN 1"/>
    <property type="match status" value="1"/>
</dbReference>
<name>A0AAV2H338_LYMST</name>
<dbReference type="InterPro" id="IPR039844">
    <property type="entry name" value="URB1"/>
</dbReference>
<comment type="caution">
    <text evidence="2">The sequence shown here is derived from an EMBL/GenBank/DDBJ whole genome shotgun (WGS) entry which is preliminary data.</text>
</comment>
<evidence type="ECO:0000256" key="1">
    <source>
        <dbReference type="SAM" id="SignalP"/>
    </source>
</evidence>
<dbReference type="PANTHER" id="PTHR13500">
    <property type="entry name" value="NUCLEOLAR PRERIBOSOMAL-ASSOCIATED PROTEIN 1"/>
    <property type="match status" value="1"/>
</dbReference>
<reference evidence="2 3" key="1">
    <citation type="submission" date="2024-04" db="EMBL/GenBank/DDBJ databases">
        <authorList>
            <consortium name="Genoscope - CEA"/>
            <person name="William W."/>
        </authorList>
    </citation>
    <scope>NUCLEOTIDE SEQUENCE [LARGE SCALE GENOMIC DNA]</scope>
</reference>
<feature type="non-terminal residue" evidence="2">
    <location>
        <position position="1"/>
    </location>
</feature>
<protein>
    <submittedName>
        <fullName evidence="2">Uncharacterized protein</fullName>
    </submittedName>
</protein>
<proteinExistence type="predicted"/>
<organism evidence="2 3">
    <name type="scientific">Lymnaea stagnalis</name>
    <name type="common">Great pond snail</name>
    <name type="synonym">Helix stagnalis</name>
    <dbReference type="NCBI Taxonomy" id="6523"/>
    <lineage>
        <taxon>Eukaryota</taxon>
        <taxon>Metazoa</taxon>
        <taxon>Spiralia</taxon>
        <taxon>Lophotrochozoa</taxon>
        <taxon>Mollusca</taxon>
        <taxon>Gastropoda</taxon>
        <taxon>Heterobranchia</taxon>
        <taxon>Euthyneura</taxon>
        <taxon>Panpulmonata</taxon>
        <taxon>Hygrophila</taxon>
        <taxon>Lymnaeoidea</taxon>
        <taxon>Lymnaeidae</taxon>
        <taxon>Lymnaea</taxon>
    </lineage>
</organism>
<evidence type="ECO:0000313" key="3">
    <source>
        <dbReference type="Proteomes" id="UP001497497"/>
    </source>
</evidence>
<accession>A0AAV2H338</accession>
<dbReference type="Proteomes" id="UP001497497">
    <property type="component" value="Unassembled WGS sequence"/>
</dbReference>
<keyword evidence="3" id="KW-1185">Reference proteome</keyword>
<dbReference type="GO" id="GO:0000463">
    <property type="term" value="P:maturation of LSU-rRNA from tricistronic rRNA transcript (SSU-rRNA, 5.8S rRNA, LSU-rRNA)"/>
    <property type="evidence" value="ECO:0007669"/>
    <property type="project" value="TreeGrafter"/>
</dbReference>
<dbReference type="AlphaFoldDB" id="A0AAV2H338"/>
<feature type="chain" id="PRO_5043662720" evidence="1">
    <location>
        <begin position="23"/>
        <end position="183"/>
    </location>
</feature>
<dbReference type="EMBL" id="CAXITT010000023">
    <property type="protein sequence ID" value="CAL1527818.1"/>
    <property type="molecule type" value="Genomic_DNA"/>
</dbReference>
<keyword evidence="1" id="KW-0732">Signal</keyword>
<evidence type="ECO:0000313" key="2">
    <source>
        <dbReference type="EMBL" id="CAL1527818.1"/>
    </source>
</evidence>
<dbReference type="GO" id="GO:0005730">
    <property type="term" value="C:nucleolus"/>
    <property type="evidence" value="ECO:0007669"/>
    <property type="project" value="TreeGrafter"/>
</dbReference>
<gene>
    <name evidence="2" type="ORF">GSLYS_00001988001</name>
</gene>